<dbReference type="EMBL" id="BOMB01000027">
    <property type="protein sequence ID" value="GID13819.1"/>
    <property type="molecule type" value="Genomic_DNA"/>
</dbReference>
<name>A0A8J3NBY2_9ACTN</name>
<dbReference type="InterPro" id="IPR011990">
    <property type="entry name" value="TPR-like_helical_dom_sf"/>
</dbReference>
<comment type="caution">
    <text evidence="2">The sequence shown here is derived from an EMBL/GenBank/DDBJ whole genome shotgun (WGS) entry which is preliminary data.</text>
</comment>
<dbReference type="SUPFAM" id="SSF48452">
    <property type="entry name" value="TPR-like"/>
    <property type="match status" value="1"/>
</dbReference>
<keyword evidence="3" id="KW-1185">Reference proteome</keyword>
<dbReference type="Proteomes" id="UP000612808">
    <property type="component" value="Unassembled WGS sequence"/>
</dbReference>
<proteinExistence type="predicted"/>
<sequence length="478" mass="53136">MNDALPLRIFLASPGDTRDERAAVRACVDEHNSRRERETNMTYEVIGWEQTRGTARRPQESINELIAESHFLIALFKGSWGSEPGSPWGYTSGTEEELFTALLELGEAERPMRDIWVAFLDHASPNERIEQLRKQMSERHSMMYETIANIQELKIKLAQRLETWEALGGAKVVRRISLLPSSGKDVLSAANLRLNGEKLVELGQAELGQSSLEKAAALGGPTEHLAYARFLARHGDFDGARDLTQKAIDTFVDGGSSLYTPPAAEAFAAQAGVLRLQGRDDDAIGRLLHALTLIDGQRDQYAMKVSCQILDQLGLARQATGDLESARRDFEDALRFRREFHQDLDLCQSLVNLARLEVRAGNLQRAAEYSDEASELLRRVPPTALSANAEVLAAQVRLRLGRAEEGLSNAKRALSLNKKIASRRGQAISLLLLAQCCRAIGENDDAKEYAYACRELNGIMKDERGASKAQWILDELQR</sequence>
<organism evidence="2 3">
    <name type="scientific">Actinocatenispora rupis</name>
    <dbReference type="NCBI Taxonomy" id="519421"/>
    <lineage>
        <taxon>Bacteria</taxon>
        <taxon>Bacillati</taxon>
        <taxon>Actinomycetota</taxon>
        <taxon>Actinomycetes</taxon>
        <taxon>Micromonosporales</taxon>
        <taxon>Micromonosporaceae</taxon>
        <taxon>Actinocatenispora</taxon>
    </lineage>
</organism>
<evidence type="ECO:0000313" key="3">
    <source>
        <dbReference type="Proteomes" id="UP000612808"/>
    </source>
</evidence>
<dbReference type="SMART" id="SM00028">
    <property type="entry name" value="TPR"/>
    <property type="match status" value="5"/>
</dbReference>
<dbReference type="InterPro" id="IPR019734">
    <property type="entry name" value="TPR_rpt"/>
</dbReference>
<dbReference type="Pfam" id="PF13424">
    <property type="entry name" value="TPR_12"/>
    <property type="match status" value="1"/>
</dbReference>
<evidence type="ECO:0000313" key="2">
    <source>
        <dbReference type="EMBL" id="GID13819.1"/>
    </source>
</evidence>
<accession>A0A8J3NBY2</accession>
<evidence type="ECO:0000259" key="1">
    <source>
        <dbReference type="Pfam" id="PF13271"/>
    </source>
</evidence>
<dbReference type="InterPro" id="IPR025139">
    <property type="entry name" value="DUF4062"/>
</dbReference>
<dbReference type="RefSeq" id="WP_203661215.1">
    <property type="nucleotide sequence ID" value="NZ_BAAAZM010000014.1"/>
</dbReference>
<reference evidence="2" key="1">
    <citation type="submission" date="2021-01" db="EMBL/GenBank/DDBJ databases">
        <title>Whole genome shotgun sequence of Actinocatenispora rupis NBRC 107355.</title>
        <authorList>
            <person name="Komaki H."/>
            <person name="Tamura T."/>
        </authorList>
    </citation>
    <scope>NUCLEOTIDE SEQUENCE</scope>
    <source>
        <strain evidence="2">NBRC 107355</strain>
    </source>
</reference>
<gene>
    <name evidence="2" type="ORF">Aru02nite_47080</name>
</gene>
<dbReference type="AlphaFoldDB" id="A0A8J3NBY2"/>
<dbReference type="Pfam" id="PF13271">
    <property type="entry name" value="DUF4062"/>
    <property type="match status" value="1"/>
</dbReference>
<dbReference type="Gene3D" id="1.25.40.10">
    <property type="entry name" value="Tetratricopeptide repeat domain"/>
    <property type="match status" value="2"/>
</dbReference>
<protein>
    <recommendedName>
        <fullName evidence="1">DUF4062 domain-containing protein</fullName>
    </recommendedName>
</protein>
<feature type="domain" description="DUF4062" evidence="1">
    <location>
        <begin position="8"/>
        <end position="101"/>
    </location>
</feature>